<feature type="region of interest" description="Disordered" evidence="1">
    <location>
        <begin position="182"/>
        <end position="201"/>
    </location>
</feature>
<evidence type="ECO:0000256" key="1">
    <source>
        <dbReference type="SAM" id="MobiDB-lite"/>
    </source>
</evidence>
<gene>
    <name evidence="2" type="ORF">THAOC_20514</name>
</gene>
<protein>
    <submittedName>
        <fullName evidence="2">Uncharacterized protein</fullName>
    </submittedName>
</protein>
<accession>K0SEC4</accession>
<evidence type="ECO:0000313" key="3">
    <source>
        <dbReference type="Proteomes" id="UP000266841"/>
    </source>
</evidence>
<organism evidence="2 3">
    <name type="scientific">Thalassiosira oceanica</name>
    <name type="common">Marine diatom</name>
    <dbReference type="NCBI Taxonomy" id="159749"/>
    <lineage>
        <taxon>Eukaryota</taxon>
        <taxon>Sar</taxon>
        <taxon>Stramenopiles</taxon>
        <taxon>Ochrophyta</taxon>
        <taxon>Bacillariophyta</taxon>
        <taxon>Coscinodiscophyceae</taxon>
        <taxon>Thalassiosirophycidae</taxon>
        <taxon>Thalassiosirales</taxon>
        <taxon>Thalassiosiraceae</taxon>
        <taxon>Thalassiosira</taxon>
    </lineage>
</organism>
<keyword evidence="3" id="KW-1185">Reference proteome</keyword>
<comment type="caution">
    <text evidence="2">The sequence shown here is derived from an EMBL/GenBank/DDBJ whole genome shotgun (WGS) entry which is preliminary data.</text>
</comment>
<dbReference type="Proteomes" id="UP000266841">
    <property type="component" value="Unassembled WGS sequence"/>
</dbReference>
<name>K0SEC4_THAOC</name>
<feature type="compositionally biased region" description="Polar residues" evidence="1">
    <location>
        <begin position="86"/>
        <end position="99"/>
    </location>
</feature>
<feature type="region of interest" description="Disordered" evidence="1">
    <location>
        <begin position="1"/>
        <end position="22"/>
    </location>
</feature>
<sequence length="201" mass="22088">MERTQSGSTQVQKKGHHTPESCPFILLDELQWEAEDESVKEIEITDADEMPKEIEITDADETPTEIEIIDADESLQEIEVDDGLPSLSSPFSLRTNTKPTNDDALCDDPSSTSLVDRVSEGDERVVEQTYTTAYTADCSLLPTSTSMMAHDSDPEGDGNFFSSDSDGVYVPEGEVYYTMNGDRLADDDSQLPFGLSRPMGA</sequence>
<feature type="region of interest" description="Disordered" evidence="1">
    <location>
        <begin position="82"/>
        <end position="115"/>
    </location>
</feature>
<feature type="compositionally biased region" description="Polar residues" evidence="1">
    <location>
        <begin position="1"/>
        <end position="12"/>
    </location>
</feature>
<proteinExistence type="predicted"/>
<dbReference type="AlphaFoldDB" id="K0SEC4"/>
<reference evidence="2 3" key="1">
    <citation type="journal article" date="2012" name="Genome Biol.">
        <title>Genome and low-iron response of an oceanic diatom adapted to chronic iron limitation.</title>
        <authorList>
            <person name="Lommer M."/>
            <person name="Specht M."/>
            <person name="Roy A.S."/>
            <person name="Kraemer L."/>
            <person name="Andreson R."/>
            <person name="Gutowska M.A."/>
            <person name="Wolf J."/>
            <person name="Bergner S.V."/>
            <person name="Schilhabel M.B."/>
            <person name="Klostermeier U.C."/>
            <person name="Beiko R.G."/>
            <person name="Rosenstiel P."/>
            <person name="Hippler M."/>
            <person name="Laroche J."/>
        </authorList>
    </citation>
    <scope>NUCLEOTIDE SEQUENCE [LARGE SCALE GENOMIC DNA]</scope>
    <source>
        <strain evidence="2 3">CCMP1005</strain>
    </source>
</reference>
<evidence type="ECO:0000313" key="2">
    <source>
        <dbReference type="EMBL" id="EJK59286.1"/>
    </source>
</evidence>
<dbReference type="EMBL" id="AGNL01023192">
    <property type="protein sequence ID" value="EJK59286.1"/>
    <property type="molecule type" value="Genomic_DNA"/>
</dbReference>